<dbReference type="RefSeq" id="WP_107674303.1">
    <property type="nucleotide sequence ID" value="NZ_PZKE01000016.1"/>
</dbReference>
<sequence>MTLMSAFARRARDNPQKIALLTEKSQMSYDDILQLVHLLDVQLTTRGLRPGQTLVMASRRPELCLALCLLLSLRDLTVIFSVPEPVRAAGLAFDRVLTTDPIPGLPEDRQFVIGPDWFSDMGTLPLPDFTAASGGGGMFVYRSSGTTGTPKFIRSTEADRLADADRSAFWGAVDLSSRRVLSTLTCHSGWSMSLILQTLLSGGSVVALTEGSGNALPWIDLYHVDTLGTSPAVLQMMLEQPQVGQYLRGLRDIRVGGAQAGAQLLAAFAAICPARLHLGYGSAELGPCFRWIYDPATPRPDNYLGEFRRPDLQIGFFDHDLTPLPQASEGVVGFRPVSGSLPRQYLADSDDRRSGFIDGWFFPGDILRREGDAYFIIGRTKDIVNFGGNKFSLAAVRQVLAQAFPGMTPEPVVLADAGGLERLGVAYRAPRPVSEAELTAALAPFKGLRVTRALRLQEFPLTDTGKIDSARLRRLFLQA</sequence>
<dbReference type="Gene3D" id="3.30.300.30">
    <property type="match status" value="1"/>
</dbReference>
<dbReference type="InterPro" id="IPR045851">
    <property type="entry name" value="AMP-bd_C_sf"/>
</dbReference>
<reference evidence="2 3" key="1">
    <citation type="submission" date="2018-03" db="EMBL/GenBank/DDBJ databases">
        <title>Rhodobacter blasticus.</title>
        <authorList>
            <person name="Meyer T.E."/>
            <person name="Miller S."/>
            <person name="Lodha T."/>
            <person name="Gandham S."/>
            <person name="Chintalapati S."/>
            <person name="Chintalapati V.R."/>
        </authorList>
    </citation>
    <scope>NUCLEOTIDE SEQUENCE [LARGE SCALE GENOMIC DNA]</scope>
    <source>
        <strain evidence="2 3">DSM 2131</strain>
    </source>
</reference>
<gene>
    <name evidence="2" type="ORF">C5F44_14705</name>
</gene>
<dbReference type="GO" id="GO:0006631">
    <property type="term" value="P:fatty acid metabolic process"/>
    <property type="evidence" value="ECO:0007669"/>
    <property type="project" value="TreeGrafter"/>
</dbReference>
<dbReference type="Gene3D" id="3.40.50.12780">
    <property type="entry name" value="N-terminal domain of ligase-like"/>
    <property type="match status" value="1"/>
</dbReference>
<dbReference type="Proteomes" id="UP000241362">
    <property type="component" value="Unassembled WGS sequence"/>
</dbReference>
<dbReference type="InterPro" id="IPR000873">
    <property type="entry name" value="AMP-dep_synth/lig_dom"/>
</dbReference>
<comment type="caution">
    <text evidence="2">The sequence shown here is derived from an EMBL/GenBank/DDBJ whole genome shotgun (WGS) entry which is preliminary data.</text>
</comment>
<dbReference type="PANTHER" id="PTHR43201">
    <property type="entry name" value="ACYL-COA SYNTHETASE"/>
    <property type="match status" value="1"/>
</dbReference>
<dbReference type="PANTHER" id="PTHR43201:SF32">
    <property type="entry name" value="2-SUCCINYLBENZOATE--COA LIGASE, CHLOROPLASTIC_PEROXISOMAL"/>
    <property type="match status" value="1"/>
</dbReference>
<dbReference type="Pfam" id="PF00501">
    <property type="entry name" value="AMP-binding"/>
    <property type="match status" value="1"/>
</dbReference>
<feature type="domain" description="AMP-dependent synthetase/ligase" evidence="1">
    <location>
        <begin position="143"/>
        <end position="330"/>
    </location>
</feature>
<accession>A0A2T4J5X2</accession>
<protein>
    <recommendedName>
        <fullName evidence="1">AMP-dependent synthetase/ligase domain-containing protein</fullName>
    </recommendedName>
</protein>
<evidence type="ECO:0000259" key="1">
    <source>
        <dbReference type="Pfam" id="PF00501"/>
    </source>
</evidence>
<organism evidence="2 3">
    <name type="scientific">Fuscovulum blasticum DSM 2131</name>
    <dbReference type="NCBI Taxonomy" id="1188250"/>
    <lineage>
        <taxon>Bacteria</taxon>
        <taxon>Pseudomonadati</taxon>
        <taxon>Pseudomonadota</taxon>
        <taxon>Alphaproteobacteria</taxon>
        <taxon>Rhodobacterales</taxon>
        <taxon>Paracoccaceae</taxon>
        <taxon>Pseudogemmobacter</taxon>
    </lineage>
</organism>
<evidence type="ECO:0000313" key="3">
    <source>
        <dbReference type="Proteomes" id="UP000241362"/>
    </source>
</evidence>
<dbReference type="SUPFAM" id="SSF56801">
    <property type="entry name" value="Acetyl-CoA synthetase-like"/>
    <property type="match status" value="1"/>
</dbReference>
<dbReference type="GO" id="GO:0031956">
    <property type="term" value="F:medium-chain fatty acid-CoA ligase activity"/>
    <property type="evidence" value="ECO:0007669"/>
    <property type="project" value="TreeGrafter"/>
</dbReference>
<dbReference type="EMBL" id="PZKE01000016">
    <property type="protein sequence ID" value="PTE13277.1"/>
    <property type="molecule type" value="Genomic_DNA"/>
</dbReference>
<name>A0A2T4J5X2_FUSBL</name>
<dbReference type="InterPro" id="IPR042099">
    <property type="entry name" value="ANL_N_sf"/>
</dbReference>
<evidence type="ECO:0000313" key="2">
    <source>
        <dbReference type="EMBL" id="PTE13277.1"/>
    </source>
</evidence>
<keyword evidence="3" id="KW-1185">Reference proteome</keyword>
<proteinExistence type="predicted"/>
<dbReference type="AlphaFoldDB" id="A0A2T4J5X2"/>